<keyword evidence="1" id="KW-0812">Transmembrane</keyword>
<evidence type="ECO:0008006" key="4">
    <source>
        <dbReference type="Google" id="ProtNLM"/>
    </source>
</evidence>
<keyword evidence="3" id="KW-1185">Reference proteome</keyword>
<gene>
    <name evidence="2" type="ORF">GCM10010423_49710</name>
</gene>
<keyword evidence="1" id="KW-1133">Transmembrane helix</keyword>
<evidence type="ECO:0000313" key="3">
    <source>
        <dbReference type="Proteomes" id="UP001501095"/>
    </source>
</evidence>
<organism evidence="2 3">
    <name type="scientific">Streptomyces levis</name>
    <dbReference type="NCBI Taxonomy" id="285566"/>
    <lineage>
        <taxon>Bacteria</taxon>
        <taxon>Bacillati</taxon>
        <taxon>Actinomycetota</taxon>
        <taxon>Actinomycetes</taxon>
        <taxon>Kitasatosporales</taxon>
        <taxon>Streptomycetaceae</taxon>
        <taxon>Streptomyces</taxon>
    </lineage>
</organism>
<dbReference type="EMBL" id="BAAATM010000016">
    <property type="protein sequence ID" value="GAA2544494.1"/>
    <property type="molecule type" value="Genomic_DNA"/>
</dbReference>
<comment type="caution">
    <text evidence="2">The sequence shown here is derived from an EMBL/GenBank/DDBJ whole genome shotgun (WGS) entry which is preliminary data.</text>
</comment>
<evidence type="ECO:0000256" key="1">
    <source>
        <dbReference type="SAM" id="Phobius"/>
    </source>
</evidence>
<name>A0ABN3NZ31_9ACTN</name>
<keyword evidence="1" id="KW-0472">Membrane</keyword>
<feature type="transmembrane region" description="Helical" evidence="1">
    <location>
        <begin position="51"/>
        <end position="69"/>
    </location>
</feature>
<accession>A0ABN3NZ31</accession>
<evidence type="ECO:0000313" key="2">
    <source>
        <dbReference type="EMBL" id="GAA2544494.1"/>
    </source>
</evidence>
<feature type="transmembrane region" description="Helical" evidence="1">
    <location>
        <begin position="161"/>
        <end position="182"/>
    </location>
</feature>
<protein>
    <recommendedName>
        <fullName evidence="4">DUF3592 domain-containing protein</fullName>
    </recommendedName>
</protein>
<feature type="transmembrane region" description="Helical" evidence="1">
    <location>
        <begin position="20"/>
        <end position="39"/>
    </location>
</feature>
<reference evidence="2 3" key="1">
    <citation type="journal article" date="2019" name="Int. J. Syst. Evol. Microbiol.">
        <title>The Global Catalogue of Microorganisms (GCM) 10K type strain sequencing project: providing services to taxonomists for standard genome sequencing and annotation.</title>
        <authorList>
            <consortium name="The Broad Institute Genomics Platform"/>
            <consortium name="The Broad Institute Genome Sequencing Center for Infectious Disease"/>
            <person name="Wu L."/>
            <person name="Ma J."/>
        </authorList>
    </citation>
    <scope>NUCLEOTIDE SEQUENCE [LARGE SCALE GENOMIC DNA]</scope>
    <source>
        <strain evidence="2 3">JCM 6924</strain>
    </source>
</reference>
<dbReference type="RefSeq" id="WP_344540064.1">
    <property type="nucleotide sequence ID" value="NZ_BAAATM010000016.1"/>
</dbReference>
<dbReference type="Proteomes" id="UP001501095">
    <property type="component" value="Unassembled WGS sequence"/>
</dbReference>
<sequence length="189" mass="19832">MSLAWLAPTLPLPPFSRAPAFLTSALAIPLALVVVPCALLRRITHRKPPKLAIGALVITLPAAIVLAVVTREAAEERGLQERGLQERGRWTEAVVVDVDNGKTDECALRTRDGREISPPLTNGCDPGRLEPGDRLRVLYDPQGMAGPMEDEGDGVGLDPGAYTGVIGGLAALTVAAGAWGCARLSRGDA</sequence>
<proteinExistence type="predicted"/>